<dbReference type="InterPro" id="IPR000375">
    <property type="entry name" value="Dynamin_stalk"/>
</dbReference>
<dbReference type="PROSITE" id="PS51388">
    <property type="entry name" value="GED"/>
    <property type="match status" value="1"/>
</dbReference>
<dbReference type="Gene3D" id="1.20.120.1240">
    <property type="entry name" value="Dynamin, middle domain"/>
    <property type="match status" value="1"/>
</dbReference>
<dbReference type="PANTHER" id="PTHR11566">
    <property type="entry name" value="DYNAMIN"/>
    <property type="match status" value="1"/>
</dbReference>
<dbReference type="GO" id="GO:0008017">
    <property type="term" value="F:microtubule binding"/>
    <property type="evidence" value="ECO:0007669"/>
    <property type="project" value="TreeGrafter"/>
</dbReference>
<dbReference type="PROSITE" id="PS51718">
    <property type="entry name" value="G_DYNAMIN_2"/>
    <property type="match status" value="1"/>
</dbReference>
<dbReference type="InterPro" id="IPR030381">
    <property type="entry name" value="G_DYNAMIN_dom"/>
</dbReference>
<proteinExistence type="predicted"/>
<evidence type="ECO:0000256" key="1">
    <source>
        <dbReference type="ARBA" id="ARBA00022741"/>
    </source>
</evidence>
<gene>
    <name evidence="5" type="ORF">Hokovirus_1_161</name>
</gene>
<reference evidence="5" key="1">
    <citation type="journal article" date="2017" name="Science">
        <title>Giant viruses with an expanded complement of translation system components.</title>
        <authorList>
            <person name="Schulz F."/>
            <person name="Yutin N."/>
            <person name="Ivanova N.N."/>
            <person name="Ortega D.R."/>
            <person name="Lee T.K."/>
            <person name="Vierheilig J."/>
            <person name="Daims H."/>
            <person name="Horn M."/>
            <person name="Wagner M."/>
            <person name="Jensen G.J."/>
            <person name="Kyrpides N.C."/>
            <person name="Koonin E.V."/>
            <person name="Woyke T."/>
        </authorList>
    </citation>
    <scope>NUCLEOTIDE SEQUENCE</scope>
    <source>
        <strain evidence="5">HKV1</strain>
    </source>
</reference>
<dbReference type="SUPFAM" id="SSF52540">
    <property type="entry name" value="P-loop containing nucleoside triphosphate hydrolases"/>
    <property type="match status" value="1"/>
</dbReference>
<dbReference type="PANTHER" id="PTHR11566:SF21">
    <property type="entry name" value="DYNAMIN RELATED PROTEIN 1, ISOFORM A"/>
    <property type="match status" value="1"/>
</dbReference>
<accession>A0A1V0SEZ2</accession>
<evidence type="ECO:0000259" key="4">
    <source>
        <dbReference type="PROSITE" id="PS51718"/>
    </source>
</evidence>
<sequence length="642" mass="73345">MNLLQLSTLYNIFTKDDIQLTLSKLSDSKTIMLANEINNIISDSNITGTDLSLPRLVVVGTQSSGKSSVLNSIITMDILPTGKLMTTRTPLELNLIKIPKNNASYVEFGNYDNEKWFQEKKITITVPIPTPNEITTIRNHIQDKTNEICGNNMNISNVPIILKIYSPNVPDLSLIDLPGLTMVACEDKGQPVDIKERIENLVSSYIIQPKTIIIAVMQARADLETDLGLALVKKYDKSGSRTIGVLTKPDLMNQDSHVGDYLLNKISKNLMLNYGYYLLKNRNDIQEIDILTGFKLETEYFNAHNEYKKSLYKPKLGINNLTNNLTKILVQSLNEAIPVSLTELTNLEIKVTQSLLKLGNDIPNSKEGKILVLNKYVTNFINKFIDSIESRGNPIFNAGKCIKDIFIKYRRDIMLIKPFTNSKIYNENYFNHVIASFEGNHMSCSTPPIQLLEACMLDLNLKPIKLLQGPSNNTLESICTVIVELIQTIFNSEEFIQYSQLATFITNKIIDDIIKIQKLVIIDRINNIILDEEAYIWTDNIDFKNILNSDKKDNNNYIIELLEMYYNTIKINVSNNVPKIIMNVMVKYIENNLMTYLFKIVVSDEKIELLKEEPEIEEQRLYYNNIKSRINNVKQLINKINE</sequence>
<protein>
    <submittedName>
        <fullName evidence="5">Dynamin family protein</fullName>
    </submittedName>
</protein>
<dbReference type="GO" id="GO:0003924">
    <property type="term" value="F:GTPase activity"/>
    <property type="evidence" value="ECO:0007669"/>
    <property type="project" value="InterPro"/>
</dbReference>
<dbReference type="GO" id="GO:0016020">
    <property type="term" value="C:membrane"/>
    <property type="evidence" value="ECO:0007669"/>
    <property type="project" value="TreeGrafter"/>
</dbReference>
<organism evidence="5">
    <name type="scientific">Hokovirus HKV1</name>
    <dbReference type="NCBI Taxonomy" id="1977638"/>
    <lineage>
        <taxon>Viruses</taxon>
        <taxon>Varidnaviria</taxon>
        <taxon>Bamfordvirae</taxon>
        <taxon>Nucleocytoviricota</taxon>
        <taxon>Megaviricetes</taxon>
        <taxon>Imitervirales</taxon>
        <taxon>Mimiviridae</taxon>
        <taxon>Klosneuvirinae</taxon>
        <taxon>Hokovirus</taxon>
    </lineage>
</organism>
<dbReference type="SMART" id="SM00053">
    <property type="entry name" value="DYNc"/>
    <property type="match status" value="1"/>
</dbReference>
<feature type="domain" description="Dynamin-type G" evidence="4">
    <location>
        <begin position="50"/>
        <end position="338"/>
    </location>
</feature>
<dbReference type="InterPro" id="IPR027417">
    <property type="entry name" value="P-loop_NTPase"/>
</dbReference>
<dbReference type="GO" id="GO:0005525">
    <property type="term" value="F:GTP binding"/>
    <property type="evidence" value="ECO:0007669"/>
    <property type="project" value="InterPro"/>
</dbReference>
<dbReference type="Pfam" id="PF01031">
    <property type="entry name" value="Dynamin_M"/>
    <property type="match status" value="1"/>
</dbReference>
<evidence type="ECO:0000313" key="5">
    <source>
        <dbReference type="EMBL" id="ARF10282.1"/>
    </source>
</evidence>
<dbReference type="CDD" id="cd08771">
    <property type="entry name" value="DLP_1"/>
    <property type="match status" value="1"/>
</dbReference>
<dbReference type="Pfam" id="PF00350">
    <property type="entry name" value="Dynamin_N"/>
    <property type="match status" value="1"/>
</dbReference>
<evidence type="ECO:0000259" key="3">
    <source>
        <dbReference type="PROSITE" id="PS51388"/>
    </source>
</evidence>
<keyword evidence="2" id="KW-0342">GTP-binding</keyword>
<dbReference type="InterPro" id="IPR001401">
    <property type="entry name" value="Dynamin_GTPase"/>
</dbReference>
<dbReference type="InterPro" id="IPR003130">
    <property type="entry name" value="GED"/>
</dbReference>
<dbReference type="InterPro" id="IPR022812">
    <property type="entry name" value="Dynamin"/>
</dbReference>
<dbReference type="InterPro" id="IPR020850">
    <property type="entry name" value="GED_dom"/>
</dbReference>
<dbReference type="Pfam" id="PF02212">
    <property type="entry name" value="GED"/>
    <property type="match status" value="1"/>
</dbReference>
<dbReference type="PRINTS" id="PR00195">
    <property type="entry name" value="DYNAMIN"/>
</dbReference>
<evidence type="ECO:0000256" key="2">
    <source>
        <dbReference type="ARBA" id="ARBA00023134"/>
    </source>
</evidence>
<name>A0A1V0SEZ2_9VIRU</name>
<dbReference type="EMBL" id="KY684103">
    <property type="protein sequence ID" value="ARF10282.1"/>
    <property type="molecule type" value="Genomic_DNA"/>
</dbReference>
<feature type="domain" description="GED" evidence="3">
    <location>
        <begin position="555"/>
        <end position="642"/>
    </location>
</feature>
<dbReference type="InterPro" id="IPR045063">
    <property type="entry name" value="Dynamin_N"/>
</dbReference>
<dbReference type="Gene3D" id="3.40.50.300">
    <property type="entry name" value="P-loop containing nucleotide triphosphate hydrolases"/>
    <property type="match status" value="1"/>
</dbReference>
<keyword evidence="1" id="KW-0547">Nucleotide-binding</keyword>